<reference evidence="1 2" key="1">
    <citation type="submission" date="2020-02" db="EMBL/GenBank/DDBJ databases">
        <title>Tigecycline-resistant Acinetobacter species from pigs and migratory birds.</title>
        <authorList>
            <person name="Chen C."/>
            <person name="Sun J."/>
            <person name="Liao X.-P."/>
            <person name="Liu Y.-H."/>
        </authorList>
    </citation>
    <scope>NUCLEOTIDE SEQUENCE [LARGE SCALE GENOMIC DNA]</scope>
    <source>
        <strain evidence="1 2">YH12207_T</strain>
    </source>
</reference>
<name>A0A7S6VV75_9GAMM</name>
<organism evidence="1 2">
    <name type="scientific">Acinetobacter piscicola</name>
    <dbReference type="NCBI Taxonomy" id="2006115"/>
    <lineage>
        <taxon>Bacteria</taxon>
        <taxon>Pseudomonadati</taxon>
        <taxon>Pseudomonadota</taxon>
        <taxon>Gammaproteobacteria</taxon>
        <taxon>Moraxellales</taxon>
        <taxon>Moraxellaceae</taxon>
        <taxon>Acinetobacter</taxon>
    </lineage>
</organism>
<protein>
    <submittedName>
        <fullName evidence="1">Uncharacterized protein</fullName>
    </submittedName>
</protein>
<proteinExistence type="predicted"/>
<accession>A0A7S6VV75</accession>
<evidence type="ECO:0000313" key="1">
    <source>
        <dbReference type="EMBL" id="QOW45522.1"/>
    </source>
</evidence>
<dbReference type="AlphaFoldDB" id="A0A7S6VV75"/>
<dbReference type="EMBL" id="CP048659">
    <property type="protein sequence ID" value="QOW45522.1"/>
    <property type="molecule type" value="Genomic_DNA"/>
</dbReference>
<sequence>MTTTNNLIDRVGGIEKAKAIVGGAPETSTHYFEGRYFEEWSYNGWVTSINGQWHDCKKPEGKLIDLDDLRTAIAKYEQGSNSSEFKVNDQVVLINKPGSSNSLHRVLEVRHPTTIVVCPINQVNGNDLVILQFCASPYYLRHITGDEFDAGHRIDKKIESDHVTDITNHINPNTKVVEA</sequence>
<keyword evidence="2" id="KW-1185">Reference proteome</keyword>
<evidence type="ECO:0000313" key="2">
    <source>
        <dbReference type="Proteomes" id="UP000593966"/>
    </source>
</evidence>
<gene>
    <name evidence="1" type="ORF">G0028_06185</name>
</gene>
<dbReference type="RefSeq" id="WP_180044808.1">
    <property type="nucleotide sequence ID" value="NZ_CP048659.1"/>
</dbReference>
<dbReference type="Proteomes" id="UP000593966">
    <property type="component" value="Chromosome"/>
</dbReference>